<accession>W6MQT2</accession>
<dbReference type="InterPro" id="IPR020347">
    <property type="entry name" value="Pop8"/>
</dbReference>
<feature type="domain" description="Ribonucleases P/MRP subunit Pop8-like" evidence="1">
    <location>
        <begin position="35"/>
        <end position="109"/>
    </location>
</feature>
<proteinExistence type="predicted"/>
<gene>
    <name evidence="2" type="ORF">KUCA_T00005012001</name>
</gene>
<dbReference type="GO" id="GO:0005655">
    <property type="term" value="C:nucleolar ribonuclease P complex"/>
    <property type="evidence" value="ECO:0007669"/>
    <property type="project" value="InterPro"/>
</dbReference>
<dbReference type="RefSeq" id="XP_022461015.1">
    <property type="nucleotide sequence ID" value="XM_022606155.1"/>
</dbReference>
<keyword evidence="3" id="KW-1185">Reference proteome</keyword>
<dbReference type="GO" id="GO:0004526">
    <property type="term" value="F:ribonuclease P activity"/>
    <property type="evidence" value="ECO:0007669"/>
    <property type="project" value="TreeGrafter"/>
</dbReference>
<evidence type="ECO:0000259" key="1">
    <source>
        <dbReference type="Pfam" id="PF20976"/>
    </source>
</evidence>
<dbReference type="GO" id="GO:0000172">
    <property type="term" value="C:ribonuclease MRP complex"/>
    <property type="evidence" value="ECO:0007669"/>
    <property type="project" value="InterPro"/>
</dbReference>
<protein>
    <recommendedName>
        <fullName evidence="1">Ribonucleases P/MRP subunit Pop8-like domain-containing protein</fullName>
    </recommendedName>
</protein>
<dbReference type="GO" id="GO:0034965">
    <property type="term" value="P:intronic box C/D snoRNA processing"/>
    <property type="evidence" value="ECO:0007669"/>
    <property type="project" value="TreeGrafter"/>
</dbReference>
<dbReference type="Pfam" id="PF20976">
    <property type="entry name" value="Pop8"/>
    <property type="match status" value="1"/>
</dbReference>
<dbReference type="PANTHER" id="PTHR28173:SF1">
    <property type="entry name" value="RIBONUCLEASES P_MRP PROTEIN SUBUNIT POP8"/>
    <property type="match status" value="1"/>
</dbReference>
<dbReference type="InterPro" id="IPR049128">
    <property type="entry name" value="Pop8-like_dom"/>
</dbReference>
<reference evidence="2" key="1">
    <citation type="submission" date="2013-12" db="EMBL/GenBank/DDBJ databases">
        <authorList>
            <person name="Genoscope - CEA"/>
        </authorList>
    </citation>
    <scope>NUCLEOTIDE SEQUENCE</scope>
    <source>
        <strain evidence="2">CBS 1993</strain>
    </source>
</reference>
<dbReference type="GO" id="GO:0008033">
    <property type="term" value="P:tRNA processing"/>
    <property type="evidence" value="ECO:0007669"/>
    <property type="project" value="InterPro"/>
</dbReference>
<organism evidence="2 3">
    <name type="scientific">Kuraishia capsulata CBS 1993</name>
    <dbReference type="NCBI Taxonomy" id="1382522"/>
    <lineage>
        <taxon>Eukaryota</taxon>
        <taxon>Fungi</taxon>
        <taxon>Dikarya</taxon>
        <taxon>Ascomycota</taxon>
        <taxon>Saccharomycotina</taxon>
        <taxon>Pichiomycetes</taxon>
        <taxon>Pichiales</taxon>
        <taxon>Pichiaceae</taxon>
        <taxon>Kuraishia</taxon>
    </lineage>
</organism>
<reference evidence="2" key="2">
    <citation type="submission" date="2014-02" db="EMBL/GenBank/DDBJ databases">
        <title>Complete DNA sequence of /Kuraishia capsulata/ illustrates novel genomic features among budding yeasts (/Saccharomycotina/).</title>
        <authorList>
            <person name="Morales L."/>
            <person name="Noel B."/>
            <person name="Porcel B."/>
            <person name="Marcet-Houben M."/>
            <person name="Hullo M-F."/>
            <person name="Sacerdot C."/>
            <person name="Tekaia F."/>
            <person name="Leh-Louis V."/>
            <person name="Despons L."/>
            <person name="Khanna V."/>
            <person name="Aury J-M."/>
            <person name="Barbe V."/>
            <person name="Couloux A."/>
            <person name="Labadie K."/>
            <person name="Pelletier E."/>
            <person name="Souciet J-L."/>
            <person name="Boekhout T."/>
            <person name="Gabaldon T."/>
            <person name="Wincker P."/>
            <person name="Dujon B."/>
        </authorList>
    </citation>
    <scope>NUCLEOTIDE SEQUENCE</scope>
    <source>
        <strain evidence="2">CBS 1993</strain>
    </source>
</reference>
<dbReference type="Proteomes" id="UP000019384">
    <property type="component" value="Unassembled WGS sequence"/>
</dbReference>
<sequence length="154" mass="17534">MVSLVSGSYTVHQKVVKAMENSEGGPWSLSLKNPEWFYYALQLTTLEPQDDLHIDSITWKMLIGAALTKMHGILGESANFDILQVYDESCIIRTSTSERQIMESSLVAYRGNLKSFRLRDVMFTIRVVERSQYLVGVAGPSRRDWLSITKEIEI</sequence>
<dbReference type="PANTHER" id="PTHR28173">
    <property type="entry name" value="RIBONUCLEASES P/MRP PROTEIN SUBUNIT POP8"/>
    <property type="match status" value="1"/>
</dbReference>
<dbReference type="EMBL" id="HG793130">
    <property type="protein sequence ID" value="CDK29026.1"/>
    <property type="molecule type" value="Genomic_DNA"/>
</dbReference>
<dbReference type="AlphaFoldDB" id="W6MQT2"/>
<dbReference type="GO" id="GO:0000294">
    <property type="term" value="P:nuclear-transcribed mRNA catabolic process, RNase MRP-dependent"/>
    <property type="evidence" value="ECO:0007669"/>
    <property type="project" value="TreeGrafter"/>
</dbReference>
<dbReference type="HOGENOM" id="CLU_1704494_0_0_1"/>
<evidence type="ECO:0000313" key="2">
    <source>
        <dbReference type="EMBL" id="CDK29026.1"/>
    </source>
</evidence>
<name>W6MQT2_9ASCO</name>
<evidence type="ECO:0000313" key="3">
    <source>
        <dbReference type="Proteomes" id="UP000019384"/>
    </source>
</evidence>
<dbReference type="OrthoDB" id="4077720at2759"/>
<dbReference type="GeneID" id="34522403"/>
<dbReference type="GO" id="GO:0000171">
    <property type="term" value="F:ribonuclease MRP activity"/>
    <property type="evidence" value="ECO:0007669"/>
    <property type="project" value="TreeGrafter"/>
</dbReference>
<dbReference type="STRING" id="1382522.W6MQT2"/>